<dbReference type="NCBIfam" id="TIGR03930">
    <property type="entry name" value="WXG100_ESAT6"/>
    <property type="match status" value="1"/>
</dbReference>
<evidence type="ECO:0008006" key="4">
    <source>
        <dbReference type="Google" id="ProtNLM"/>
    </source>
</evidence>
<dbReference type="OrthoDB" id="4552948at2"/>
<dbReference type="Pfam" id="PF06013">
    <property type="entry name" value="WXG100"/>
    <property type="match status" value="1"/>
</dbReference>
<dbReference type="InterPro" id="IPR010310">
    <property type="entry name" value="T7SS_ESAT-6-like"/>
</dbReference>
<feature type="region of interest" description="Disordered" evidence="1">
    <location>
        <begin position="151"/>
        <end position="171"/>
    </location>
</feature>
<organism evidence="2 3">
    <name type="scientific">Nocardia nova</name>
    <dbReference type="NCBI Taxonomy" id="37330"/>
    <lineage>
        <taxon>Bacteria</taxon>
        <taxon>Bacillati</taxon>
        <taxon>Actinomycetota</taxon>
        <taxon>Actinomycetes</taxon>
        <taxon>Mycobacteriales</taxon>
        <taxon>Nocardiaceae</taxon>
        <taxon>Nocardia</taxon>
    </lineage>
</organism>
<name>A0A2S6AL85_9NOCA</name>
<evidence type="ECO:0000313" key="2">
    <source>
        <dbReference type="EMBL" id="PPJ35982.1"/>
    </source>
</evidence>
<dbReference type="SUPFAM" id="SSF140453">
    <property type="entry name" value="EsxAB dimer-like"/>
    <property type="match status" value="1"/>
</dbReference>
<gene>
    <name evidence="2" type="ORF">C5E45_23065</name>
</gene>
<sequence length="171" mass="18491">MGSGRHRRRRAPIRIRFAGRSRTVLERIALHAAEPSPLCTIRHARNGAARARIVHTTSDGYQARGGDVGGSVEVNPAQVHATADWLSTSAQDFRDELSALMKEVRSFVGGDWQGMASGSHSDAWDEWEEGARQIIAGLEHDADALHRAAATLHNTDQGSADSISSTTSERA</sequence>
<dbReference type="InterPro" id="IPR036689">
    <property type="entry name" value="ESAT-6-like_sf"/>
</dbReference>
<comment type="caution">
    <text evidence="2">The sequence shown here is derived from an EMBL/GenBank/DDBJ whole genome shotgun (WGS) entry which is preliminary data.</text>
</comment>
<protein>
    <recommendedName>
        <fullName evidence="4">WXG100 family type VII secretion target</fullName>
    </recommendedName>
</protein>
<reference evidence="2 3" key="1">
    <citation type="submission" date="2018-02" db="EMBL/GenBank/DDBJ databases">
        <title>8 Nocardia nova and 1 Nocardia cyriacigeorgica strain used for evolution to TMP-SMX.</title>
        <authorList>
            <person name="Mehta H."/>
            <person name="Weng J."/>
            <person name="Shamoo Y."/>
        </authorList>
    </citation>
    <scope>NUCLEOTIDE SEQUENCE [LARGE SCALE GENOMIC DNA]</scope>
    <source>
        <strain evidence="2 3">MDA3139</strain>
    </source>
</reference>
<evidence type="ECO:0000313" key="3">
    <source>
        <dbReference type="Proteomes" id="UP000239874"/>
    </source>
</evidence>
<dbReference type="Proteomes" id="UP000239874">
    <property type="component" value="Unassembled WGS sequence"/>
</dbReference>
<dbReference type="AlphaFoldDB" id="A0A2S6AL85"/>
<accession>A0A2S6AL85</accession>
<proteinExistence type="predicted"/>
<evidence type="ECO:0000256" key="1">
    <source>
        <dbReference type="SAM" id="MobiDB-lite"/>
    </source>
</evidence>
<feature type="compositionally biased region" description="Polar residues" evidence="1">
    <location>
        <begin position="152"/>
        <end position="171"/>
    </location>
</feature>
<dbReference type="Gene3D" id="1.10.287.1060">
    <property type="entry name" value="ESAT-6-like"/>
    <property type="match status" value="1"/>
</dbReference>
<dbReference type="EMBL" id="PSZC01000017">
    <property type="protein sequence ID" value="PPJ35982.1"/>
    <property type="molecule type" value="Genomic_DNA"/>
</dbReference>